<dbReference type="SUPFAM" id="SSF48576">
    <property type="entry name" value="Terpenoid synthases"/>
    <property type="match status" value="1"/>
</dbReference>
<name>A0AAW0QY75_9PEZI</name>
<dbReference type="Proteomes" id="UP001392437">
    <property type="component" value="Unassembled WGS sequence"/>
</dbReference>
<dbReference type="EMBL" id="JAQQWP010000006">
    <property type="protein sequence ID" value="KAK8115327.1"/>
    <property type="molecule type" value="Genomic_DNA"/>
</dbReference>
<reference evidence="5 6" key="1">
    <citation type="submission" date="2023-01" db="EMBL/GenBank/DDBJ databases">
        <title>Analysis of 21 Apiospora genomes using comparative genomics revels a genus with tremendous synthesis potential of carbohydrate active enzymes and secondary metabolites.</title>
        <authorList>
            <person name="Sorensen T."/>
        </authorList>
    </citation>
    <scope>NUCLEOTIDE SEQUENCE [LARGE SCALE GENOMIC DNA]</scope>
    <source>
        <strain evidence="5 6">CBS 117206</strain>
    </source>
</reference>
<dbReference type="GO" id="GO:0046872">
    <property type="term" value="F:metal ion binding"/>
    <property type="evidence" value="ECO:0007669"/>
    <property type="project" value="UniProtKB-KW"/>
</dbReference>
<accession>A0AAW0QY75</accession>
<dbReference type="PANTHER" id="PTHR35201:SF4">
    <property type="entry name" value="BETA-PINACENE SYNTHASE-RELATED"/>
    <property type="match status" value="1"/>
</dbReference>
<evidence type="ECO:0000256" key="1">
    <source>
        <dbReference type="ARBA" id="ARBA00001946"/>
    </source>
</evidence>
<evidence type="ECO:0000313" key="6">
    <source>
        <dbReference type="Proteomes" id="UP001392437"/>
    </source>
</evidence>
<proteinExistence type="inferred from homology"/>
<comment type="similarity">
    <text evidence="2 4">Belongs to the terpene synthase family.</text>
</comment>
<dbReference type="EC" id="4.2.3.-" evidence="4"/>
<evidence type="ECO:0000256" key="2">
    <source>
        <dbReference type="ARBA" id="ARBA00006333"/>
    </source>
</evidence>
<gene>
    <name evidence="5" type="ORF">PG999_007396</name>
</gene>
<organism evidence="5 6">
    <name type="scientific">Apiospora kogelbergensis</name>
    <dbReference type="NCBI Taxonomy" id="1337665"/>
    <lineage>
        <taxon>Eukaryota</taxon>
        <taxon>Fungi</taxon>
        <taxon>Dikarya</taxon>
        <taxon>Ascomycota</taxon>
        <taxon>Pezizomycotina</taxon>
        <taxon>Sordariomycetes</taxon>
        <taxon>Xylariomycetidae</taxon>
        <taxon>Amphisphaeriales</taxon>
        <taxon>Apiosporaceae</taxon>
        <taxon>Apiospora</taxon>
    </lineage>
</organism>
<evidence type="ECO:0000256" key="3">
    <source>
        <dbReference type="ARBA" id="ARBA00022842"/>
    </source>
</evidence>
<keyword evidence="3 4" id="KW-0460">Magnesium</keyword>
<dbReference type="Pfam" id="PF19086">
    <property type="entry name" value="Terpene_syn_C_2"/>
    <property type="match status" value="1"/>
</dbReference>
<comment type="caution">
    <text evidence="5">The sequence shown here is derived from an EMBL/GenBank/DDBJ whole genome shotgun (WGS) entry which is preliminary data.</text>
</comment>
<dbReference type="AlphaFoldDB" id="A0AAW0QY75"/>
<evidence type="ECO:0000313" key="5">
    <source>
        <dbReference type="EMBL" id="KAK8115327.1"/>
    </source>
</evidence>
<keyword evidence="6" id="KW-1185">Reference proteome</keyword>
<evidence type="ECO:0000256" key="4">
    <source>
        <dbReference type="RuleBase" id="RU366034"/>
    </source>
</evidence>
<dbReference type="Gene3D" id="1.10.600.10">
    <property type="entry name" value="Farnesyl Diphosphate Synthase"/>
    <property type="match status" value="1"/>
</dbReference>
<dbReference type="PANTHER" id="PTHR35201">
    <property type="entry name" value="TERPENE SYNTHASE"/>
    <property type="match status" value="1"/>
</dbReference>
<dbReference type="InterPro" id="IPR008949">
    <property type="entry name" value="Isoprenoid_synthase_dom_sf"/>
</dbReference>
<comment type="cofactor">
    <cofactor evidence="1 4">
        <name>Mg(2+)</name>
        <dbReference type="ChEBI" id="CHEBI:18420"/>
    </cofactor>
</comment>
<dbReference type="GO" id="GO:0008299">
    <property type="term" value="P:isoprenoid biosynthetic process"/>
    <property type="evidence" value="ECO:0007669"/>
    <property type="project" value="UniProtKB-ARBA"/>
</dbReference>
<dbReference type="GO" id="GO:0010333">
    <property type="term" value="F:terpene synthase activity"/>
    <property type="evidence" value="ECO:0007669"/>
    <property type="project" value="InterPro"/>
</dbReference>
<dbReference type="InterPro" id="IPR034686">
    <property type="entry name" value="Terpene_cyclase-like_2"/>
</dbReference>
<keyword evidence="4" id="KW-0456">Lyase</keyword>
<sequence>MSDDTIQPMVQPTARNAEVRTTQDAREHLVAQARGSRVKIPDLQSLMAHWPQGVHPEKDRLGQDVEDILQSTFPDPKDEARLSRLKASNFALFGASWWPYSSYEALKTAILLSIWMFIWDDETDSEQYSPLIHSFSNASAFREETVAYIQESLSEEEPRDGSTASSNPFITRFGPVGRSIVNWGDQGKAEADQTDRFLKELVFFVEMTEEEHKSQTTSCLPTVEEYMVGATIPKEAYHHEAMEVLWHETNVNISVTNDILSMKKEIAQSQVDSLVPLLFLRLGSLQAAVDHGGEMVKTSIRRIEEAEKDILAKYPEESKSRQALKGYIDGCKYACTANLNWGQV</sequence>
<protein>
    <recommendedName>
        <fullName evidence="4">Terpene synthase</fullName>
        <ecNumber evidence="4">4.2.3.-</ecNumber>
    </recommendedName>
</protein>
<keyword evidence="4" id="KW-0479">Metal-binding</keyword>